<reference evidence="1 2" key="1">
    <citation type="journal article" date="2024" name="Proc. Natl. Acad. Sci. U.S.A.">
        <title>The evolutionary genomics of adaptation to stress in wild rhizobium bacteria.</title>
        <authorList>
            <person name="Kehlet-Delgado H."/>
            <person name="Montoya A.P."/>
            <person name="Jensen K.T."/>
            <person name="Wendlandt C.E."/>
            <person name="Dexheimer C."/>
            <person name="Roberts M."/>
            <person name="Torres Martinez L."/>
            <person name="Friesen M.L."/>
            <person name="Griffitts J.S."/>
            <person name="Porter S.S."/>
        </authorList>
    </citation>
    <scope>NUCLEOTIDE SEQUENCE [LARGE SCALE GENOMIC DNA]</scope>
    <source>
        <strain evidence="1 2">M0729</strain>
    </source>
</reference>
<evidence type="ECO:0000313" key="1">
    <source>
        <dbReference type="EMBL" id="MER8935624.1"/>
    </source>
</evidence>
<evidence type="ECO:0008006" key="3">
    <source>
        <dbReference type="Google" id="ProtNLM"/>
    </source>
</evidence>
<dbReference type="RefSeq" id="WP_352570093.1">
    <property type="nucleotide sequence ID" value="NZ_JAMYMY010000037.1"/>
</dbReference>
<dbReference type="Proteomes" id="UP001464387">
    <property type="component" value="Unassembled WGS sequence"/>
</dbReference>
<evidence type="ECO:0000313" key="2">
    <source>
        <dbReference type="Proteomes" id="UP001464387"/>
    </source>
</evidence>
<dbReference type="EMBL" id="JAMYPJ010000035">
    <property type="protein sequence ID" value="MER8935624.1"/>
    <property type="molecule type" value="Genomic_DNA"/>
</dbReference>
<proteinExistence type="predicted"/>
<keyword evidence="2" id="KW-1185">Reference proteome</keyword>
<organism evidence="1 2">
    <name type="scientific">Mesorhizobium opportunistum</name>
    <dbReference type="NCBI Taxonomy" id="593909"/>
    <lineage>
        <taxon>Bacteria</taxon>
        <taxon>Pseudomonadati</taxon>
        <taxon>Pseudomonadota</taxon>
        <taxon>Alphaproteobacteria</taxon>
        <taxon>Hyphomicrobiales</taxon>
        <taxon>Phyllobacteriaceae</taxon>
        <taxon>Mesorhizobium</taxon>
    </lineage>
</organism>
<accession>A0ABV1YKB2</accession>
<sequence>MNYVDLHRWFSEVRKDHELDPDIGKIWGPKIDGWLDWHELRQHRRVVLLAEASSGKSEEFKHQAKVIAAEGRPAFFLRIEELADQGFEAALGPQDAAAFEAWKAGATNGWFFLDSIDEARLNRKSFESALRRFAREAGTALERAHIFVSCRVSDWKQAEDRRAIMDWLPSWQTAMTARDEDQREGLLGPIFNKEEQTNRSERSNTPKPHELLVIQLVPLDSEQSNKLAETAGVSDISVFATGIRKAGLESFRQRPGDVLELASYWNEHKAFGALSAMVEFGIGHKLTESDVHRADNNTLSLAKARLGAERLAAALTLGKSFTLRAPGSEADPSLAVGAIDPAFVLDDWNDAERNALLRRGVFAPATFGRIRFHHRSTQEYLTAKWFERLLAQNCPKSEIWGLIFADRYGVSTVVPSLRPAAAWLSLWHTDVCDELARREPLVLLQEGDPRSLPIETRKRMLTIFAAKHAAGEIYDTGLDARNLAMFADERLTEEITQAWMTNDRDEFHFILLRLIRDGAIKGGLGIARSVAGDADQNDYHRVVALQALVECDDKMGLMDITQEIISNAGEVSAYLAAKAADALYPNYLTTDALLTLVATTQPPRPNSTEGFAYEINSLYQAACSSADRRKLCAGLADLCLSQPFLQSYQRVSKRFGYLAGHMRPIARGEIQAMGRGEPDNGLVRLLMTVERAERHYSSEEDEPRLGDAVAHNPRLKRALMWADVAEKRENAPASEQPIVHPWQIYFSHGEVLWRADETDIEWLAEDVATQREIDSRRMALGELLRVLTSADCVHAERNRLKSLVSGIPALEADLASYLSPPPEDEERKRWRLEDEKLKKEREEQRAKDINSWIEFSGFLQTNPEILRAPANLRSGGAGIFRLKELTHWLAQKTGASEHIAPREWRLLEEGFGREVAEAYRDGMMALWREVKPLRPVRKSGGMVTRKWTHILAFAGIGIESNEVPGWPDQLRDEEVAIAVQHAAFAGEGYPEWLDRLTLLYPQISLPTVRRELALEWREKESGHPDFLYYYGSSDFTLSQPLQKLLFGMFVSSEAGLPYTLEKGLEIVRKLQLVDKDRFRLRNIVRSRFVDYVKKGSDDFAVRNLAILFLLDAELALENLFEWIGKDNPAPGATRFADIISSLFNGRRASLALSGLSNLDVSGLERLLLFIYQHIRSQDDRKHFGSFTPDGRDDAEAARSTILSQLLERPGADAYRAVRRLAQDPALADFLERFKELAHSKAEKDTEFPAWTSAEVLSFERQHTTPAKTGTDLLKIVVAVLTDIIFHLEKGDVSSRSLLQRAKDEDEARNWLAEQMMSRAKGRFHVYREAEVAKRDRPDIVVASTSAQCEVAIEVKHGDKQWSIRDLENALRSQLAEDYLKPETRRQGILIVTKHSSRSWIDQETREKLSFSALITRLSGVAGTLLDNSSGAIEVQCVGIDTTLH</sequence>
<name>A0ABV1YKB2_9HYPH</name>
<comment type="caution">
    <text evidence="1">The sequence shown here is derived from an EMBL/GenBank/DDBJ whole genome shotgun (WGS) entry which is preliminary data.</text>
</comment>
<protein>
    <recommendedName>
        <fullName evidence="3">ATP-binding protein</fullName>
    </recommendedName>
</protein>
<gene>
    <name evidence="1" type="ORF">NKI33_22060</name>
</gene>